<dbReference type="KEGG" id="thel:IG193_01745"/>
<dbReference type="AlphaFoldDB" id="A0A7L9FHC9"/>
<keyword evidence="2" id="KW-0808">Transferase</keyword>
<gene>
    <name evidence="2" type="ORF">IG193_01745</name>
</gene>
<dbReference type="Proteomes" id="UP000594121">
    <property type="component" value="Chromosome"/>
</dbReference>
<proteinExistence type="predicted"/>
<dbReference type="InParanoid" id="A0A7L9FHC9"/>
<protein>
    <submittedName>
        <fullName evidence="2">Nucleotidyltransferase domain-containing protein</fullName>
    </submittedName>
</protein>
<dbReference type="GeneID" id="59148579"/>
<dbReference type="InterPro" id="IPR043519">
    <property type="entry name" value="NT_sf"/>
</dbReference>
<organism evidence="2 3">
    <name type="scientific">Infirmifilum lucidum</name>
    <dbReference type="NCBI Taxonomy" id="2776706"/>
    <lineage>
        <taxon>Archaea</taxon>
        <taxon>Thermoproteota</taxon>
        <taxon>Thermoprotei</taxon>
        <taxon>Thermofilales</taxon>
        <taxon>Thermofilaceae</taxon>
        <taxon>Infirmifilum</taxon>
    </lineage>
</organism>
<dbReference type="CDD" id="cd05403">
    <property type="entry name" value="NT_KNTase_like"/>
    <property type="match status" value="1"/>
</dbReference>
<dbReference type="PANTHER" id="PTHR37030">
    <property type="entry name" value="NUCLEOTIDYLTRANSFERASE"/>
    <property type="match status" value="1"/>
</dbReference>
<dbReference type="Pfam" id="PF01909">
    <property type="entry name" value="NTP_transf_2"/>
    <property type="match status" value="1"/>
</dbReference>
<sequence>MSEELLVREAKRRAEVFRNLPEYLKLIRDTVLRLDENAEIYLFGSVAEGRSLLSSDIDILVVTNLPPPKILAELWKAGIEDPFEIHVIDGRSLEAYKRRAKLVPIQDAIRLTKS</sequence>
<name>A0A7L9FHC9_9CREN</name>
<dbReference type="RefSeq" id="WP_192819182.1">
    <property type="nucleotide sequence ID" value="NZ_CP062310.1"/>
</dbReference>
<accession>A0A7L9FHC9</accession>
<dbReference type="GO" id="GO:0016779">
    <property type="term" value="F:nucleotidyltransferase activity"/>
    <property type="evidence" value="ECO:0007669"/>
    <property type="project" value="InterPro"/>
</dbReference>
<dbReference type="SUPFAM" id="SSF81301">
    <property type="entry name" value="Nucleotidyltransferase"/>
    <property type="match status" value="1"/>
</dbReference>
<dbReference type="PANTHER" id="PTHR37030:SF1">
    <property type="entry name" value="NUCLEOTIDYLTRANSFERASE"/>
    <property type="match status" value="1"/>
</dbReference>
<dbReference type="Gene3D" id="3.30.460.10">
    <property type="entry name" value="Beta Polymerase, domain 2"/>
    <property type="match status" value="1"/>
</dbReference>
<dbReference type="EMBL" id="CP062310">
    <property type="protein sequence ID" value="QOJ79210.1"/>
    <property type="molecule type" value="Genomic_DNA"/>
</dbReference>
<feature type="domain" description="Polymerase nucleotidyl transferase" evidence="1">
    <location>
        <begin position="25"/>
        <end position="77"/>
    </location>
</feature>
<reference evidence="2 3" key="1">
    <citation type="submission" date="2020-10" db="EMBL/GenBank/DDBJ databases">
        <title>Thermofilum lucidum 3507LT sp. nov. a novel member of Thermofilaceae family isolated from Chile hot spring, and proposal of description order Thermofilales.</title>
        <authorList>
            <person name="Zayulina K.S."/>
            <person name="Elcheninov A.G."/>
            <person name="Toshchakov S.V."/>
            <person name="Kublanov I.V."/>
        </authorList>
    </citation>
    <scope>NUCLEOTIDE SEQUENCE [LARGE SCALE GENOMIC DNA]</scope>
    <source>
        <strain evidence="2 3">3507LT</strain>
    </source>
</reference>
<dbReference type="InterPro" id="IPR002934">
    <property type="entry name" value="Polymerase_NTP_transf_dom"/>
</dbReference>
<evidence type="ECO:0000313" key="2">
    <source>
        <dbReference type="EMBL" id="QOJ79210.1"/>
    </source>
</evidence>
<keyword evidence="3" id="KW-1185">Reference proteome</keyword>
<evidence type="ECO:0000313" key="3">
    <source>
        <dbReference type="Proteomes" id="UP000594121"/>
    </source>
</evidence>
<evidence type="ECO:0000259" key="1">
    <source>
        <dbReference type="Pfam" id="PF01909"/>
    </source>
</evidence>